<dbReference type="NCBIfam" id="NF008747">
    <property type="entry name" value="PRK11780.1"/>
    <property type="match status" value="1"/>
</dbReference>
<accession>A0A2S0PD78</accession>
<dbReference type="Gene3D" id="3.40.50.880">
    <property type="match status" value="1"/>
</dbReference>
<name>A0A2S0PD78_9NEIS</name>
<protein>
    <submittedName>
        <fullName evidence="1">Isoprenoid biosynthesis protein ElbB</fullName>
    </submittedName>
</protein>
<dbReference type="RefSeq" id="WP_107889888.1">
    <property type="nucleotide sequence ID" value="NZ_CP028519.1"/>
</dbReference>
<dbReference type="Proteomes" id="UP000244173">
    <property type="component" value="Chromosome"/>
</dbReference>
<dbReference type="EMBL" id="CP028519">
    <property type="protein sequence ID" value="AVY95334.1"/>
    <property type="molecule type" value="Genomic_DNA"/>
</dbReference>
<sequence length="226" mass="22810">MSNPLPVAVVLSGCGVNDGTEITEAVALIIALSEAGLPYAFHAPDREQAVTDHLSGDTAAGTRSILAESARIARGDIAPLDALQIDKVSALAFPGGFGAARNLTTFATDGEQAQLYPDVARVMRDALAAGTPVLAMCAAPLVLGLAARDAGLRDVDLTVGATAGNPLAAALAAWGQHPVDRPVDGVCVDCARRLISVPAYMCAGANPASIYAAARAAVSALTALAR</sequence>
<organism evidence="1 2">
    <name type="scientific">Microvirgula aerodenitrificans</name>
    <dbReference type="NCBI Taxonomy" id="57480"/>
    <lineage>
        <taxon>Bacteria</taxon>
        <taxon>Pseudomonadati</taxon>
        <taxon>Pseudomonadota</taxon>
        <taxon>Betaproteobacteria</taxon>
        <taxon>Neisseriales</taxon>
        <taxon>Aquaspirillaceae</taxon>
        <taxon>Microvirgula</taxon>
    </lineage>
</organism>
<dbReference type="OrthoDB" id="5605062at2"/>
<dbReference type="InterPro" id="IPR029062">
    <property type="entry name" value="Class_I_gatase-like"/>
</dbReference>
<evidence type="ECO:0000313" key="1">
    <source>
        <dbReference type="EMBL" id="AVY95334.1"/>
    </source>
</evidence>
<dbReference type="PANTHER" id="PTHR10224:SF12">
    <property type="entry name" value="GLYOXALASE ELBB"/>
    <property type="match status" value="1"/>
</dbReference>
<dbReference type="PANTHER" id="PTHR10224">
    <property type="entry name" value="ES1 PROTEIN HOMOLOG, MITOCHONDRIAL"/>
    <property type="match status" value="1"/>
</dbReference>
<keyword evidence="2" id="KW-1185">Reference proteome</keyword>
<proteinExistence type="predicted"/>
<dbReference type="KEGG" id="maer:DAI18_15770"/>
<gene>
    <name evidence="1" type="ORF">DAI18_15770</name>
</gene>
<dbReference type="STRING" id="1122240.GCA_000620105_03271"/>
<dbReference type="AlphaFoldDB" id="A0A2S0PD78"/>
<evidence type="ECO:0000313" key="2">
    <source>
        <dbReference type="Proteomes" id="UP000244173"/>
    </source>
</evidence>
<reference evidence="1 2" key="1">
    <citation type="submission" date="2018-04" db="EMBL/GenBank/DDBJ databases">
        <title>Denitrifier Microvirgula.</title>
        <authorList>
            <person name="Anderson E."/>
            <person name="Jang J."/>
            <person name="Ishii S."/>
        </authorList>
    </citation>
    <scope>NUCLEOTIDE SEQUENCE [LARGE SCALE GENOMIC DNA]</scope>
    <source>
        <strain evidence="1 2">BE2.4</strain>
    </source>
</reference>
<dbReference type="SUPFAM" id="SSF52317">
    <property type="entry name" value="Class I glutamine amidotransferase-like"/>
    <property type="match status" value="1"/>
</dbReference>